<dbReference type="EMBL" id="GGFL01009508">
    <property type="protein sequence ID" value="MBW73686.1"/>
    <property type="molecule type" value="Transcribed_RNA"/>
</dbReference>
<evidence type="ECO:0000313" key="1">
    <source>
        <dbReference type="EMBL" id="MBW73686.1"/>
    </source>
</evidence>
<protein>
    <submittedName>
        <fullName evidence="1">Uncharacterized protein</fullName>
    </submittedName>
</protein>
<dbReference type="AlphaFoldDB" id="A0A2M4D807"/>
<proteinExistence type="predicted"/>
<sequence length="153" mass="16606">MLAKSASRWMLLHFIGFLVASGDLCLCSKLFGSALLLAVVFRIRSSGAFPSSLLAPSSSSSSLSSALFVSFGTVPRRGSAIVCEERDVAQEGEFRLLLFRAAVCPPSMLAIQKRRAVSIQTSFTYRMHPNALHSTPYTVSYSFGMMPSTELSK</sequence>
<organism evidence="1">
    <name type="scientific">Anopheles darlingi</name>
    <name type="common">Mosquito</name>
    <dbReference type="NCBI Taxonomy" id="43151"/>
    <lineage>
        <taxon>Eukaryota</taxon>
        <taxon>Metazoa</taxon>
        <taxon>Ecdysozoa</taxon>
        <taxon>Arthropoda</taxon>
        <taxon>Hexapoda</taxon>
        <taxon>Insecta</taxon>
        <taxon>Pterygota</taxon>
        <taxon>Neoptera</taxon>
        <taxon>Endopterygota</taxon>
        <taxon>Diptera</taxon>
        <taxon>Nematocera</taxon>
        <taxon>Culicoidea</taxon>
        <taxon>Culicidae</taxon>
        <taxon>Anophelinae</taxon>
        <taxon>Anopheles</taxon>
    </lineage>
</organism>
<reference evidence="1" key="1">
    <citation type="submission" date="2018-01" db="EMBL/GenBank/DDBJ databases">
        <title>An insight into the sialome of Amazonian anophelines.</title>
        <authorList>
            <person name="Ribeiro J.M."/>
            <person name="Scarpassa V."/>
            <person name="Calvo E."/>
        </authorList>
    </citation>
    <scope>NUCLEOTIDE SEQUENCE</scope>
</reference>
<name>A0A2M4D807_ANODA</name>
<accession>A0A2M4D807</accession>